<keyword evidence="2" id="KW-1185">Reference proteome</keyword>
<accession>A0A016WS98</accession>
<dbReference type="EMBL" id="JARK01000128">
    <property type="protein sequence ID" value="EYC42510.1"/>
    <property type="molecule type" value="Genomic_DNA"/>
</dbReference>
<feature type="non-terminal residue" evidence="1">
    <location>
        <position position="1"/>
    </location>
</feature>
<evidence type="ECO:0000313" key="2">
    <source>
        <dbReference type="Proteomes" id="UP000024635"/>
    </source>
</evidence>
<gene>
    <name evidence="1" type="primary">Acey_s0528.g2970</name>
    <name evidence="1" type="ORF">Y032_0528g2970</name>
</gene>
<name>A0A016WS98_9BILA</name>
<protein>
    <submittedName>
        <fullName evidence="1">Uncharacterized protein</fullName>
    </submittedName>
</protein>
<organism evidence="1 2">
    <name type="scientific">Ancylostoma ceylanicum</name>
    <dbReference type="NCBI Taxonomy" id="53326"/>
    <lineage>
        <taxon>Eukaryota</taxon>
        <taxon>Metazoa</taxon>
        <taxon>Ecdysozoa</taxon>
        <taxon>Nematoda</taxon>
        <taxon>Chromadorea</taxon>
        <taxon>Rhabditida</taxon>
        <taxon>Rhabditina</taxon>
        <taxon>Rhabditomorpha</taxon>
        <taxon>Strongyloidea</taxon>
        <taxon>Ancylostomatidae</taxon>
        <taxon>Ancylostomatinae</taxon>
        <taxon>Ancylostoma</taxon>
    </lineage>
</organism>
<comment type="caution">
    <text evidence="1">The sequence shown here is derived from an EMBL/GenBank/DDBJ whole genome shotgun (WGS) entry which is preliminary data.</text>
</comment>
<evidence type="ECO:0000313" key="1">
    <source>
        <dbReference type="EMBL" id="EYC42510.1"/>
    </source>
</evidence>
<reference evidence="2" key="1">
    <citation type="journal article" date="2015" name="Nat. Genet.">
        <title>The genome and transcriptome of the zoonotic hookworm Ancylostoma ceylanicum identify infection-specific gene families.</title>
        <authorList>
            <person name="Schwarz E.M."/>
            <person name="Hu Y."/>
            <person name="Antoshechkin I."/>
            <person name="Miller M.M."/>
            <person name="Sternberg P.W."/>
            <person name="Aroian R.V."/>
        </authorList>
    </citation>
    <scope>NUCLEOTIDE SEQUENCE</scope>
    <source>
        <strain evidence="2">HY135</strain>
    </source>
</reference>
<sequence>RRVSPLISSIGQDKTCPPDVAAVAGTQHQVPAFWSGSAPAPRNGYFDPIKNRVFVTSVTFTVLLESTWRGGQESVNTVDVRNEVVPCL</sequence>
<dbReference type="AlphaFoldDB" id="A0A016WS98"/>
<proteinExistence type="predicted"/>
<dbReference type="Proteomes" id="UP000024635">
    <property type="component" value="Unassembled WGS sequence"/>
</dbReference>